<gene>
    <name evidence="1" type="ORF">QAD02_018688</name>
</gene>
<organism evidence="1 2">
    <name type="scientific">Eretmocerus hayati</name>
    <dbReference type="NCBI Taxonomy" id="131215"/>
    <lineage>
        <taxon>Eukaryota</taxon>
        <taxon>Metazoa</taxon>
        <taxon>Ecdysozoa</taxon>
        <taxon>Arthropoda</taxon>
        <taxon>Hexapoda</taxon>
        <taxon>Insecta</taxon>
        <taxon>Pterygota</taxon>
        <taxon>Neoptera</taxon>
        <taxon>Endopterygota</taxon>
        <taxon>Hymenoptera</taxon>
        <taxon>Apocrita</taxon>
        <taxon>Proctotrupomorpha</taxon>
        <taxon>Chalcidoidea</taxon>
        <taxon>Aphelinidae</taxon>
        <taxon>Aphelininae</taxon>
        <taxon>Eretmocerus</taxon>
    </lineage>
</organism>
<reference evidence="1" key="1">
    <citation type="submission" date="2023-04" db="EMBL/GenBank/DDBJ databases">
        <title>A chromosome-level genome assembly of the parasitoid wasp Eretmocerus hayati.</title>
        <authorList>
            <person name="Zhong Y."/>
            <person name="Liu S."/>
            <person name="Liu Y."/>
        </authorList>
    </citation>
    <scope>NUCLEOTIDE SEQUENCE</scope>
    <source>
        <strain evidence="1">ZJU_SS_LIU_2023</strain>
    </source>
</reference>
<dbReference type="Proteomes" id="UP001239111">
    <property type="component" value="Chromosome 1"/>
</dbReference>
<evidence type="ECO:0000313" key="1">
    <source>
        <dbReference type="EMBL" id="KAJ8682896.1"/>
    </source>
</evidence>
<evidence type="ECO:0000313" key="2">
    <source>
        <dbReference type="Proteomes" id="UP001239111"/>
    </source>
</evidence>
<dbReference type="EMBL" id="CM056741">
    <property type="protein sequence ID" value="KAJ8682896.1"/>
    <property type="molecule type" value="Genomic_DNA"/>
</dbReference>
<keyword evidence="2" id="KW-1185">Reference proteome</keyword>
<name>A0ACC2PHH2_9HYME</name>
<protein>
    <submittedName>
        <fullName evidence="1">Uncharacterized protein</fullName>
    </submittedName>
</protein>
<comment type="caution">
    <text evidence="1">The sequence shown here is derived from an EMBL/GenBank/DDBJ whole genome shotgun (WGS) entry which is preliminary data.</text>
</comment>
<proteinExistence type="predicted"/>
<accession>A0ACC2PHH2</accession>
<sequence length="233" mass="26737">MTDKRSKRLSASSSEHDDDARGGTNYADWVCSDSECGNVNFAKRTCCNRCGKDRGECPKKKKLGTEIGKAAAEKSKGLFSADDWQCNKCGNVNWARRQQCNMCNAPKFGDVEERTGYGGGYNDRGVVEYKERRNDDDDEYDEFGRRRKKRKVDNRSDEESKDSSRHSSPPRSRSKSSHSRRSYHDKDDEKDEISSEDEKRHKRLKTAPMEMLVLHKNVNLGKLSQILFLHSHM</sequence>